<evidence type="ECO:0000313" key="2">
    <source>
        <dbReference type="EMBL" id="KKK89492.1"/>
    </source>
</evidence>
<dbReference type="EMBL" id="LAZR01049504">
    <property type="protein sequence ID" value="KKK89492.1"/>
    <property type="molecule type" value="Genomic_DNA"/>
</dbReference>
<sequence length="110" mass="11678">MAGDIDPTVAKPTRAEMRGAHLEHLHALAGGLGIRGYRRLRREALVDAVLAGGVSLGETSLGWGDLERKNLAELHALASTREVPRYRLLRRETLISALAAGGEDVGGDAS</sequence>
<name>A0A0F8Z6X8_9ZZZZ</name>
<dbReference type="GO" id="GO:0006353">
    <property type="term" value="P:DNA-templated transcription termination"/>
    <property type="evidence" value="ECO:0007669"/>
    <property type="project" value="InterPro"/>
</dbReference>
<dbReference type="SMART" id="SM00959">
    <property type="entry name" value="Rho_N"/>
    <property type="match status" value="2"/>
</dbReference>
<organism evidence="2">
    <name type="scientific">marine sediment metagenome</name>
    <dbReference type="NCBI Taxonomy" id="412755"/>
    <lineage>
        <taxon>unclassified sequences</taxon>
        <taxon>metagenomes</taxon>
        <taxon>ecological metagenomes</taxon>
    </lineage>
</organism>
<dbReference type="AlphaFoldDB" id="A0A0F8Z6X8"/>
<dbReference type="InterPro" id="IPR011112">
    <property type="entry name" value="Rho-like_N"/>
</dbReference>
<reference evidence="2" key="1">
    <citation type="journal article" date="2015" name="Nature">
        <title>Complex archaea that bridge the gap between prokaryotes and eukaryotes.</title>
        <authorList>
            <person name="Spang A."/>
            <person name="Saw J.H."/>
            <person name="Jorgensen S.L."/>
            <person name="Zaremba-Niedzwiedzka K."/>
            <person name="Martijn J."/>
            <person name="Lind A.E."/>
            <person name="van Eijk R."/>
            <person name="Schleper C."/>
            <person name="Guy L."/>
            <person name="Ettema T.J."/>
        </authorList>
    </citation>
    <scope>NUCLEOTIDE SEQUENCE</scope>
</reference>
<proteinExistence type="predicted"/>
<gene>
    <name evidence="2" type="ORF">LCGC14_2732550</name>
</gene>
<accession>A0A0F8Z6X8</accession>
<comment type="caution">
    <text evidence="2">The sequence shown here is derived from an EMBL/GenBank/DDBJ whole genome shotgun (WGS) entry which is preliminary data.</text>
</comment>
<evidence type="ECO:0000259" key="1">
    <source>
        <dbReference type="SMART" id="SM00959"/>
    </source>
</evidence>
<feature type="domain" description="Rho termination factor-like N-terminal" evidence="1">
    <location>
        <begin position="65"/>
        <end position="107"/>
    </location>
</feature>
<feature type="domain" description="Rho termination factor-like N-terminal" evidence="1">
    <location>
        <begin position="16"/>
        <end position="58"/>
    </location>
</feature>
<protein>
    <recommendedName>
        <fullName evidence="1">Rho termination factor-like N-terminal domain-containing protein</fullName>
    </recommendedName>
</protein>